<keyword evidence="3" id="KW-0446">Lipid-binding</keyword>
<dbReference type="RefSeq" id="WP_373313258.1">
    <property type="nucleotide sequence ID" value="NZ_BNAT01000002.1"/>
</dbReference>
<dbReference type="PANTHER" id="PTHR12704">
    <property type="entry name" value="TRANS-GOLGI PROTEIN GMX33"/>
    <property type="match status" value="1"/>
</dbReference>
<name>A0A919GE76_9ACTN</name>
<evidence type="ECO:0000256" key="1">
    <source>
        <dbReference type="ARBA" id="ARBA00004255"/>
    </source>
</evidence>
<dbReference type="Gene3D" id="1.10.3630.10">
    <property type="entry name" value="yeast vps74-n-term truncation variant domain like"/>
    <property type="match status" value="1"/>
</dbReference>
<dbReference type="GO" id="GO:0006890">
    <property type="term" value="P:retrograde vesicle-mediated transport, Golgi to endoplasmic reticulum"/>
    <property type="evidence" value="ECO:0007669"/>
    <property type="project" value="TreeGrafter"/>
</dbReference>
<dbReference type="GO" id="GO:0007030">
    <property type="term" value="P:Golgi organization"/>
    <property type="evidence" value="ECO:0007669"/>
    <property type="project" value="TreeGrafter"/>
</dbReference>
<accession>A0A919GE76</accession>
<evidence type="ECO:0000256" key="3">
    <source>
        <dbReference type="ARBA" id="ARBA00023121"/>
    </source>
</evidence>
<dbReference type="GO" id="GO:0005829">
    <property type="term" value="C:cytosol"/>
    <property type="evidence" value="ECO:0007669"/>
    <property type="project" value="TreeGrafter"/>
</dbReference>
<organism evidence="5 6">
    <name type="scientific">Streptomyces capitiformicae</name>
    <dbReference type="NCBI Taxonomy" id="2014920"/>
    <lineage>
        <taxon>Bacteria</taxon>
        <taxon>Bacillati</taxon>
        <taxon>Actinomycetota</taxon>
        <taxon>Actinomycetes</taxon>
        <taxon>Kitasatosporales</taxon>
        <taxon>Streptomycetaceae</taxon>
        <taxon>Streptomyces</taxon>
    </lineage>
</organism>
<evidence type="ECO:0000313" key="6">
    <source>
        <dbReference type="Proteomes" id="UP000603227"/>
    </source>
</evidence>
<dbReference type="InterPro" id="IPR038261">
    <property type="entry name" value="GPP34-like_sf"/>
</dbReference>
<dbReference type="GO" id="GO:0043001">
    <property type="term" value="P:Golgi to plasma membrane protein transport"/>
    <property type="evidence" value="ECO:0007669"/>
    <property type="project" value="TreeGrafter"/>
</dbReference>
<proteinExistence type="predicted"/>
<evidence type="ECO:0000256" key="2">
    <source>
        <dbReference type="ARBA" id="ARBA00023034"/>
    </source>
</evidence>
<dbReference type="PANTHER" id="PTHR12704:SF2">
    <property type="entry name" value="GOLGI PHOSPHOPROTEIN 3 HOMOLOG SAURON"/>
    <property type="match status" value="1"/>
</dbReference>
<reference evidence="5" key="1">
    <citation type="journal article" date="2014" name="Int. J. Syst. Evol. Microbiol.">
        <title>Complete genome sequence of Corynebacterium casei LMG S-19264T (=DSM 44701T), isolated from a smear-ripened cheese.</title>
        <authorList>
            <consortium name="US DOE Joint Genome Institute (JGI-PGF)"/>
            <person name="Walter F."/>
            <person name="Albersmeier A."/>
            <person name="Kalinowski J."/>
            <person name="Ruckert C."/>
        </authorList>
    </citation>
    <scope>NUCLEOTIDE SEQUENCE</scope>
    <source>
        <strain evidence="5">CGMCC 4.7403</strain>
    </source>
</reference>
<keyword evidence="4" id="KW-0472">Membrane</keyword>
<dbReference type="Pfam" id="PF05719">
    <property type="entry name" value="GPP34"/>
    <property type="match status" value="1"/>
</dbReference>
<reference evidence="5" key="2">
    <citation type="submission" date="2020-09" db="EMBL/GenBank/DDBJ databases">
        <authorList>
            <person name="Sun Q."/>
            <person name="Zhou Y."/>
        </authorList>
    </citation>
    <scope>NUCLEOTIDE SEQUENCE</scope>
    <source>
        <strain evidence="5">CGMCC 4.7403</strain>
    </source>
</reference>
<dbReference type="GO" id="GO:0048194">
    <property type="term" value="P:Golgi vesicle budding"/>
    <property type="evidence" value="ECO:0007669"/>
    <property type="project" value="TreeGrafter"/>
</dbReference>
<keyword evidence="6" id="KW-1185">Reference proteome</keyword>
<dbReference type="Proteomes" id="UP000603227">
    <property type="component" value="Unassembled WGS sequence"/>
</dbReference>
<dbReference type="AlphaFoldDB" id="A0A919GE76"/>
<evidence type="ECO:0000313" key="5">
    <source>
        <dbReference type="EMBL" id="GHH82335.1"/>
    </source>
</evidence>
<evidence type="ECO:0008006" key="7">
    <source>
        <dbReference type="Google" id="ProtNLM"/>
    </source>
</evidence>
<comment type="caution">
    <text evidence="5">The sequence shown here is derived from an EMBL/GenBank/DDBJ whole genome shotgun (WGS) entry which is preliminary data.</text>
</comment>
<dbReference type="GO" id="GO:0070273">
    <property type="term" value="F:phosphatidylinositol-4-phosphate binding"/>
    <property type="evidence" value="ECO:0007669"/>
    <property type="project" value="InterPro"/>
</dbReference>
<dbReference type="EMBL" id="BNAT01000002">
    <property type="protein sequence ID" value="GHH82335.1"/>
    <property type="molecule type" value="Genomic_DNA"/>
</dbReference>
<keyword evidence="2" id="KW-0333">Golgi apparatus</keyword>
<dbReference type="InterPro" id="IPR008628">
    <property type="entry name" value="GPP34-like"/>
</dbReference>
<dbReference type="GO" id="GO:0012505">
    <property type="term" value="C:endomembrane system"/>
    <property type="evidence" value="ECO:0007669"/>
    <property type="project" value="UniProtKB-ARBA"/>
</dbReference>
<comment type="subcellular location">
    <subcellularLocation>
        <location evidence="1">Golgi apparatus membrane</location>
        <topology evidence="1">Peripheral membrane protein</topology>
        <orientation evidence="1">Cytoplasmic side</orientation>
    </subcellularLocation>
</comment>
<protein>
    <recommendedName>
        <fullName evidence="7">Golgi phosphoprotein 3 GPP34</fullName>
    </recommendedName>
</protein>
<sequence length="298" mass="32174">MRGGKGSLFSADEDTIYDQSGTQGGLLKPNYQKNDIAKGVIGSITVGLDPEATSRVGAASGLRDSSTEFRFRFRFGWARNWGTSAHVLQIMTAFPSTPTPTPTTLGEEVLLLSLDDTTGETQLPLRTTYAIAAATLLERALSGDAAEAALPDDAEKWIFEHRNKEYETALQGLVAKGLIRKEKRRVLLVFRTTRYPESDGSVESALRRRLAEVVLEGADPDPRTAALITLLHHGELQALVFPEADTDGSPAKQRMAEIAEHHWADPALRRMADTAAATAAALTAATMVTTVVVITTVT</sequence>
<evidence type="ECO:0000256" key="4">
    <source>
        <dbReference type="ARBA" id="ARBA00023136"/>
    </source>
</evidence>
<gene>
    <name evidence="5" type="ORF">GCM10017771_06220</name>
</gene>